<name>A0ABR1VPE6_9PEZI</name>
<sequence>MSSALSISDSVSVEDQGRSFQGYKEGKYVLPNDGAGYATHHELDMSTYAKRGIQHEQDRLDFLHALWLLLMKGALSWAPISRAPARVLDLGTGTGIWANQFAEKHPETEVIGIDLSLIQPPADRTPPNCKFFRKDAEEPWNFDSVSDVRKFDLIHLRNMSFHLADPKAVMGKVFQNLAPGGWIEFQEWSLWGLVGADNSMDERLRHSAMMRSQEMLAEGAARIGCDAKLVPRLKEWLDDRRCRGETNLVPQQPMTLESGRQVDREAYAEKCA</sequence>
<proteinExistence type="inferred from homology"/>
<gene>
    <name evidence="2" type="ORF">PG996_005534</name>
</gene>
<evidence type="ECO:0000313" key="2">
    <source>
        <dbReference type="EMBL" id="KAK8072186.1"/>
    </source>
</evidence>
<dbReference type="EMBL" id="JAQQWM010000003">
    <property type="protein sequence ID" value="KAK8072186.1"/>
    <property type="molecule type" value="Genomic_DNA"/>
</dbReference>
<protein>
    <recommendedName>
        <fullName evidence="4">Methyltransferase domain-containing protein</fullName>
    </recommendedName>
</protein>
<dbReference type="PANTHER" id="PTHR43591">
    <property type="entry name" value="METHYLTRANSFERASE"/>
    <property type="match status" value="1"/>
</dbReference>
<accession>A0ABR1VPE6</accession>
<reference evidence="2 3" key="1">
    <citation type="submission" date="2023-01" db="EMBL/GenBank/DDBJ databases">
        <title>Analysis of 21 Apiospora genomes using comparative genomics revels a genus with tremendous synthesis potential of carbohydrate active enzymes and secondary metabolites.</title>
        <authorList>
            <person name="Sorensen T."/>
        </authorList>
    </citation>
    <scope>NUCLEOTIDE SEQUENCE [LARGE SCALE GENOMIC DNA]</scope>
    <source>
        <strain evidence="2 3">CBS 83171</strain>
    </source>
</reference>
<organism evidence="2 3">
    <name type="scientific">Apiospora saccharicola</name>
    <dbReference type="NCBI Taxonomy" id="335842"/>
    <lineage>
        <taxon>Eukaryota</taxon>
        <taxon>Fungi</taxon>
        <taxon>Dikarya</taxon>
        <taxon>Ascomycota</taxon>
        <taxon>Pezizomycotina</taxon>
        <taxon>Sordariomycetes</taxon>
        <taxon>Xylariomycetidae</taxon>
        <taxon>Amphisphaeriales</taxon>
        <taxon>Apiosporaceae</taxon>
        <taxon>Apiospora</taxon>
    </lineage>
</organism>
<evidence type="ECO:0000313" key="3">
    <source>
        <dbReference type="Proteomes" id="UP001446871"/>
    </source>
</evidence>
<comment type="similarity">
    <text evidence="1">Belongs to the methyltransferase superfamily. LaeA methyltransferase family.</text>
</comment>
<dbReference type="Gene3D" id="3.40.50.150">
    <property type="entry name" value="Vaccinia Virus protein VP39"/>
    <property type="match status" value="1"/>
</dbReference>
<keyword evidence="3" id="KW-1185">Reference proteome</keyword>
<dbReference type="SUPFAM" id="SSF53335">
    <property type="entry name" value="S-adenosyl-L-methionine-dependent methyltransferases"/>
    <property type="match status" value="1"/>
</dbReference>
<dbReference type="InterPro" id="IPR029063">
    <property type="entry name" value="SAM-dependent_MTases_sf"/>
</dbReference>
<comment type="caution">
    <text evidence="2">The sequence shown here is derived from an EMBL/GenBank/DDBJ whole genome shotgun (WGS) entry which is preliminary data.</text>
</comment>
<dbReference type="Pfam" id="PF13489">
    <property type="entry name" value="Methyltransf_23"/>
    <property type="match status" value="1"/>
</dbReference>
<evidence type="ECO:0000256" key="1">
    <source>
        <dbReference type="ARBA" id="ARBA00038158"/>
    </source>
</evidence>
<dbReference type="Proteomes" id="UP001446871">
    <property type="component" value="Unassembled WGS sequence"/>
</dbReference>
<dbReference type="PANTHER" id="PTHR43591:SF102">
    <property type="entry name" value="S-ADENOSYL-L-METHIONINE-DEPENDENT METHYLTRANSFERASE"/>
    <property type="match status" value="1"/>
</dbReference>
<evidence type="ECO:0008006" key="4">
    <source>
        <dbReference type="Google" id="ProtNLM"/>
    </source>
</evidence>
<dbReference type="CDD" id="cd02440">
    <property type="entry name" value="AdoMet_MTases"/>
    <property type="match status" value="1"/>
</dbReference>